<organism evidence="1 2">
    <name type="scientific">Aspergillus puulaauensis</name>
    <dbReference type="NCBI Taxonomy" id="1220207"/>
    <lineage>
        <taxon>Eukaryota</taxon>
        <taxon>Fungi</taxon>
        <taxon>Dikarya</taxon>
        <taxon>Ascomycota</taxon>
        <taxon>Pezizomycotina</taxon>
        <taxon>Eurotiomycetes</taxon>
        <taxon>Eurotiomycetidae</taxon>
        <taxon>Eurotiales</taxon>
        <taxon>Aspergillaceae</taxon>
        <taxon>Aspergillus</taxon>
    </lineage>
</organism>
<proteinExistence type="predicted"/>
<dbReference type="InterPro" id="IPR022085">
    <property type="entry name" value="OpdG"/>
</dbReference>
<keyword evidence="2" id="KW-1185">Reference proteome</keyword>
<reference evidence="1" key="1">
    <citation type="submission" date="2021-01" db="EMBL/GenBank/DDBJ databases">
        <authorList>
            <consortium name="Aspergillus puulaauensis MK2 genome sequencing consortium"/>
            <person name="Kazuki M."/>
            <person name="Futagami T."/>
        </authorList>
    </citation>
    <scope>NUCLEOTIDE SEQUENCE</scope>
    <source>
        <strain evidence="1">MK2</strain>
    </source>
</reference>
<dbReference type="GeneID" id="64975035"/>
<dbReference type="PANTHER" id="PTHR38797:SF4">
    <property type="entry name" value="NUCLEAR PORE COMPLEX PROTEIN NUP85"/>
    <property type="match status" value="1"/>
</dbReference>
<dbReference type="PANTHER" id="PTHR38797">
    <property type="entry name" value="NUCLEAR PORE COMPLEX PROTEIN NUP85-RELATED"/>
    <property type="match status" value="1"/>
</dbReference>
<dbReference type="EMBL" id="AP024446">
    <property type="protein sequence ID" value="BCS25030.1"/>
    <property type="molecule type" value="Genomic_DNA"/>
</dbReference>
<reference evidence="1" key="2">
    <citation type="submission" date="2021-02" db="EMBL/GenBank/DDBJ databases">
        <title>Aspergillus puulaauensis MK2 genome sequence.</title>
        <authorList>
            <person name="Futagami T."/>
            <person name="Mori K."/>
            <person name="Kadooka C."/>
            <person name="Tanaka T."/>
        </authorList>
    </citation>
    <scope>NUCLEOTIDE SEQUENCE</scope>
    <source>
        <strain evidence="1">MK2</strain>
    </source>
</reference>
<dbReference type="Proteomes" id="UP000654913">
    <property type="component" value="Chromosome 4"/>
</dbReference>
<dbReference type="AlphaFoldDB" id="A0A7R8APX0"/>
<dbReference type="OrthoDB" id="3350591at2759"/>
<sequence>MSAPLNLQLDNPDLEVIDKYETVKAFQVLKQYLESEELSVDEAASQLYQMMPDYKTQIGAAEDDLGVVIMDIAEQIPYYHTLQLKLVELMKQLARSHRFNKICGDKKKLARYTALEALDAEMGDRCFLDWENDLEASRIINSCAFSARLAGAGTISRPMTPIIRSFRAALETHLSVIRGLDSLSVFVSVSSVWMLAGAGYYAYVNIVLNPPPVDALLQQAYQPHELYDGPIFGIQRWNFWQRALAERAQDGRLSEEARVLARKAADYMEALARDIQCCSSVSASSVKEVEIRVVFNL</sequence>
<dbReference type="InterPro" id="IPR053204">
    <property type="entry name" value="Oxopyrrolidines_Biosynth-assoc"/>
</dbReference>
<accession>A0A7R8APX0</accession>
<gene>
    <name evidence="1" type="ORF">APUU_41474A</name>
</gene>
<evidence type="ECO:0000313" key="2">
    <source>
        <dbReference type="Proteomes" id="UP000654913"/>
    </source>
</evidence>
<dbReference type="Pfam" id="PF12311">
    <property type="entry name" value="DUF3632"/>
    <property type="match status" value="1"/>
</dbReference>
<name>A0A7R8APX0_9EURO</name>
<protein>
    <submittedName>
        <fullName evidence="1">Uncharacterized protein</fullName>
    </submittedName>
</protein>
<dbReference type="KEGG" id="apuu:APUU_41474A"/>
<dbReference type="RefSeq" id="XP_041557224.1">
    <property type="nucleotide sequence ID" value="XM_041704660.1"/>
</dbReference>
<evidence type="ECO:0000313" key="1">
    <source>
        <dbReference type="EMBL" id="BCS25030.1"/>
    </source>
</evidence>